<dbReference type="Gene3D" id="3.30.565.10">
    <property type="entry name" value="Histidine kinase-like ATPase, C-terminal domain"/>
    <property type="match status" value="1"/>
</dbReference>
<feature type="domain" description="PAC" evidence="9">
    <location>
        <begin position="444"/>
        <end position="496"/>
    </location>
</feature>
<dbReference type="SMART" id="SM00448">
    <property type="entry name" value="REC"/>
    <property type="match status" value="1"/>
</dbReference>
<dbReference type="PROSITE" id="PS50112">
    <property type="entry name" value="PAS"/>
    <property type="match status" value="1"/>
</dbReference>
<keyword evidence="4" id="KW-0902">Two-component regulatory system</keyword>
<evidence type="ECO:0000259" key="6">
    <source>
        <dbReference type="PROSITE" id="PS50109"/>
    </source>
</evidence>
<evidence type="ECO:0000313" key="10">
    <source>
        <dbReference type="EMBL" id="GAB0058394.1"/>
    </source>
</evidence>
<dbReference type="Gene3D" id="3.30.450.20">
    <property type="entry name" value="PAS domain"/>
    <property type="match status" value="1"/>
</dbReference>
<dbReference type="InterPro" id="IPR005467">
    <property type="entry name" value="His_kinase_dom"/>
</dbReference>
<dbReference type="InterPro" id="IPR036097">
    <property type="entry name" value="HisK_dim/P_sf"/>
</dbReference>
<dbReference type="InterPro" id="IPR035965">
    <property type="entry name" value="PAS-like_dom_sf"/>
</dbReference>
<dbReference type="GO" id="GO:0004673">
    <property type="term" value="F:protein histidine kinase activity"/>
    <property type="evidence" value="ECO:0007669"/>
    <property type="project" value="UniProtKB-EC"/>
</dbReference>
<dbReference type="Gene3D" id="1.10.287.130">
    <property type="match status" value="1"/>
</dbReference>
<dbReference type="InterPro" id="IPR000014">
    <property type="entry name" value="PAS"/>
</dbReference>
<dbReference type="Pfam" id="PF02518">
    <property type="entry name" value="HATPase_c"/>
    <property type="match status" value="1"/>
</dbReference>
<evidence type="ECO:0000256" key="4">
    <source>
        <dbReference type="ARBA" id="ARBA00023012"/>
    </source>
</evidence>
<dbReference type="InterPro" id="IPR003594">
    <property type="entry name" value="HATPase_dom"/>
</dbReference>
<name>A0ABQ0CBX1_9PROT</name>
<dbReference type="SMART" id="SM00091">
    <property type="entry name" value="PAS"/>
    <property type="match status" value="1"/>
</dbReference>
<proteinExistence type="predicted"/>
<keyword evidence="10" id="KW-0418">Kinase</keyword>
<protein>
    <recommendedName>
        <fullName evidence="2">histidine kinase</fullName>
        <ecNumber evidence="2">2.7.13.3</ecNumber>
    </recommendedName>
</protein>
<dbReference type="PANTHER" id="PTHR45339:SF1">
    <property type="entry name" value="HYBRID SIGNAL TRANSDUCTION HISTIDINE KINASE J"/>
    <property type="match status" value="1"/>
</dbReference>
<dbReference type="CDD" id="cd00130">
    <property type="entry name" value="PAS"/>
    <property type="match status" value="1"/>
</dbReference>
<dbReference type="CDD" id="cd16922">
    <property type="entry name" value="HATPase_EvgS-ArcB-TorS-like"/>
    <property type="match status" value="1"/>
</dbReference>
<dbReference type="SMART" id="SM00387">
    <property type="entry name" value="HATPase_c"/>
    <property type="match status" value="1"/>
</dbReference>
<feature type="domain" description="Response regulatory" evidence="7">
    <location>
        <begin position="768"/>
        <end position="883"/>
    </location>
</feature>
<dbReference type="EMBL" id="BAAFGK010000004">
    <property type="protein sequence ID" value="GAB0058394.1"/>
    <property type="molecule type" value="Genomic_DNA"/>
</dbReference>
<evidence type="ECO:0000256" key="2">
    <source>
        <dbReference type="ARBA" id="ARBA00012438"/>
    </source>
</evidence>
<keyword evidence="11" id="KW-1185">Reference proteome</keyword>
<sequence>MLKRLSLTWKALLATMLVATATWSLLDLVQTDHLRTIFHSRLSAVLGEKAAANRILFDNHIRAYHQSVRLLASQKNFLDYIDDWPNMDAASAQVIHRERPPPWLPRASVLRGFTPLPLLLLLDQDGRVREIHQGQTSPPPRELLEPTPLLMELSHNQTFLTAIAGAPYLITSETVLDRSGDPKATLMLAAPLNDEFLSRFQGPVGRYTGLVALIEGDKQTIIASNQPEILPSGIPLSDTSGRFMVSGYSFFDFGSSDLLLQLVTLESTETLESLLKSILATERHQRFITAGALIIACLLIMLWITRHIEQITRDIVDFSRTVLASVSSATPGQQDELQTLRSRFRQLADAIIDARDSLKSELEERKRIESAIRKLSRAVEQSPAAVMITNPQGLIEYVNPQFTTLTGYAAEESIGRDPGFLKSGKTPASTYKNLWETIASGQVWRGELHNRRKDGSTYWELNAISTIQDREAGTIHYIAIKEDVSLRIEMEKALEQARAAAEAAIQVKNDFMANISHELRTPLNTIIGCANLVTEKNNGELNKTQRKYIKEVLSAADRLTLMIDDLLDISRVDTKQFNLEKQLFELRGLVEGAAAMVTTEARTKGLAFSCRIQSDLPARLRGDAVRLRQALLHLLGNAIKFTPQGSVEMSVEMAPPPAPPGTVIITIADTGIGIPEELHATIFDPFIQVDSSLSRPYGGSGLGLAITKRIIELMGGSIRLASRVEEGSTFVITLPLEIPEQDLVEARDQPVVVDAPGVAPPGTLAGSKALVAGKHPVNRLILKKLLIARGLEVVEASQCQTVDAMVDESGRSAFDLVCLDCSLSPSGGVEEARRLRGLPGMADTPVLLFGGDERRVAEELPGVLILPKPIRRAQVYQAVNLALKLPLEGDLEEGDINGENGNDG</sequence>
<evidence type="ECO:0000256" key="3">
    <source>
        <dbReference type="ARBA" id="ARBA00022553"/>
    </source>
</evidence>
<comment type="catalytic activity">
    <reaction evidence="1">
        <text>ATP + protein L-histidine = ADP + protein N-phospho-L-histidine.</text>
        <dbReference type="EC" id="2.7.13.3"/>
    </reaction>
</comment>
<dbReference type="InterPro" id="IPR001610">
    <property type="entry name" value="PAC"/>
</dbReference>
<evidence type="ECO:0000256" key="5">
    <source>
        <dbReference type="PROSITE-ProRule" id="PRU00169"/>
    </source>
</evidence>
<evidence type="ECO:0000313" key="11">
    <source>
        <dbReference type="Proteomes" id="UP001628193"/>
    </source>
</evidence>
<dbReference type="CDD" id="cd00082">
    <property type="entry name" value="HisKA"/>
    <property type="match status" value="1"/>
</dbReference>
<dbReference type="Pfam" id="PF00512">
    <property type="entry name" value="HisKA"/>
    <property type="match status" value="1"/>
</dbReference>
<dbReference type="InterPro" id="IPR036890">
    <property type="entry name" value="HATPase_C_sf"/>
</dbReference>
<dbReference type="SMART" id="SM00388">
    <property type="entry name" value="HisKA"/>
    <property type="match status" value="1"/>
</dbReference>
<keyword evidence="10" id="KW-0808">Transferase</keyword>
<dbReference type="InterPro" id="IPR000700">
    <property type="entry name" value="PAS-assoc_C"/>
</dbReference>
<dbReference type="PROSITE" id="PS50110">
    <property type="entry name" value="RESPONSE_REGULATORY"/>
    <property type="match status" value="1"/>
</dbReference>
<dbReference type="RefSeq" id="WP_420906127.1">
    <property type="nucleotide sequence ID" value="NZ_BAAFGK010000004.1"/>
</dbReference>
<gene>
    <name evidence="10" type="primary">rcsC_69</name>
    <name evidence="10" type="ORF">SIID45300_02743</name>
</gene>
<reference evidence="10 11" key="1">
    <citation type="submission" date="2024-09" db="EMBL/GenBank/DDBJ databases">
        <title>Draft genome sequence of Candidatus Magnetaquicoccaceae bacterium FCR-1.</title>
        <authorList>
            <person name="Shimoshige H."/>
            <person name="Shimamura S."/>
            <person name="Taoka A."/>
            <person name="Kobayashi H."/>
            <person name="Maekawa T."/>
        </authorList>
    </citation>
    <scope>NUCLEOTIDE SEQUENCE [LARGE SCALE GENOMIC DNA]</scope>
    <source>
        <strain evidence="10 11">FCR-1</strain>
    </source>
</reference>
<evidence type="ECO:0000259" key="7">
    <source>
        <dbReference type="PROSITE" id="PS50110"/>
    </source>
</evidence>
<dbReference type="InterPro" id="IPR004358">
    <property type="entry name" value="Sig_transdc_His_kin-like_C"/>
</dbReference>
<organism evidence="10 11">
    <name type="scientific">Candidatus Magnetaquiglobus chichijimensis</name>
    <dbReference type="NCBI Taxonomy" id="3141448"/>
    <lineage>
        <taxon>Bacteria</taxon>
        <taxon>Pseudomonadati</taxon>
        <taxon>Pseudomonadota</taxon>
        <taxon>Magnetococcia</taxon>
        <taxon>Magnetococcales</taxon>
        <taxon>Candidatus Magnetaquicoccaceae</taxon>
        <taxon>Candidatus Magnetaquiglobus</taxon>
    </lineage>
</organism>
<comment type="caution">
    <text evidence="10">The sequence shown here is derived from an EMBL/GenBank/DDBJ whole genome shotgun (WGS) entry which is preliminary data.</text>
</comment>
<dbReference type="EC" id="2.7.13.3" evidence="2"/>
<dbReference type="PANTHER" id="PTHR45339">
    <property type="entry name" value="HYBRID SIGNAL TRANSDUCTION HISTIDINE KINASE J"/>
    <property type="match status" value="1"/>
</dbReference>
<evidence type="ECO:0000259" key="8">
    <source>
        <dbReference type="PROSITE" id="PS50112"/>
    </source>
</evidence>
<feature type="domain" description="PAS" evidence="8">
    <location>
        <begin position="371"/>
        <end position="416"/>
    </location>
</feature>
<dbReference type="NCBIfam" id="TIGR00229">
    <property type="entry name" value="sensory_box"/>
    <property type="match status" value="1"/>
</dbReference>
<dbReference type="InterPro" id="IPR011006">
    <property type="entry name" value="CheY-like_superfamily"/>
</dbReference>
<dbReference type="SMART" id="SM00086">
    <property type="entry name" value="PAC"/>
    <property type="match status" value="1"/>
</dbReference>
<dbReference type="InterPro" id="IPR001789">
    <property type="entry name" value="Sig_transdc_resp-reg_receiver"/>
</dbReference>
<dbReference type="SUPFAM" id="SSF55874">
    <property type="entry name" value="ATPase domain of HSP90 chaperone/DNA topoisomerase II/histidine kinase"/>
    <property type="match status" value="1"/>
</dbReference>
<dbReference type="PROSITE" id="PS50109">
    <property type="entry name" value="HIS_KIN"/>
    <property type="match status" value="1"/>
</dbReference>
<dbReference type="SUPFAM" id="SSF47384">
    <property type="entry name" value="Homodimeric domain of signal transducing histidine kinase"/>
    <property type="match status" value="1"/>
</dbReference>
<dbReference type="SUPFAM" id="SSF52172">
    <property type="entry name" value="CheY-like"/>
    <property type="match status" value="1"/>
</dbReference>
<accession>A0ABQ0CBX1</accession>
<evidence type="ECO:0000256" key="1">
    <source>
        <dbReference type="ARBA" id="ARBA00000085"/>
    </source>
</evidence>
<keyword evidence="3 5" id="KW-0597">Phosphoprotein</keyword>
<dbReference type="PROSITE" id="PS50113">
    <property type="entry name" value="PAC"/>
    <property type="match status" value="1"/>
</dbReference>
<dbReference type="PRINTS" id="PR00344">
    <property type="entry name" value="BCTRLSENSOR"/>
</dbReference>
<dbReference type="Pfam" id="PF13426">
    <property type="entry name" value="PAS_9"/>
    <property type="match status" value="1"/>
</dbReference>
<feature type="domain" description="Histidine kinase" evidence="6">
    <location>
        <begin position="514"/>
        <end position="738"/>
    </location>
</feature>
<feature type="modified residue" description="4-aspartylphosphate" evidence="5">
    <location>
        <position position="820"/>
    </location>
</feature>
<dbReference type="InterPro" id="IPR003661">
    <property type="entry name" value="HisK_dim/P_dom"/>
</dbReference>
<dbReference type="Gene3D" id="3.40.50.2300">
    <property type="match status" value="1"/>
</dbReference>
<evidence type="ECO:0000259" key="9">
    <source>
        <dbReference type="PROSITE" id="PS50113"/>
    </source>
</evidence>
<dbReference type="SUPFAM" id="SSF55785">
    <property type="entry name" value="PYP-like sensor domain (PAS domain)"/>
    <property type="match status" value="1"/>
</dbReference>
<dbReference type="Proteomes" id="UP001628193">
    <property type="component" value="Unassembled WGS sequence"/>
</dbReference>